<comment type="caution">
    <text evidence="1">The sequence shown here is derived from an EMBL/GenBank/DDBJ whole genome shotgun (WGS) entry which is preliminary data.</text>
</comment>
<protein>
    <submittedName>
        <fullName evidence="1">Uncharacterized protein</fullName>
    </submittedName>
</protein>
<sequence length="131" mass="15283">ILAADRPLESLVNTAWKILKSCVNDPNTNLNDEIMIALIGRFNKSSYSFKEISFKPRILEHLDTEYRDRLRDKLLLVLVKRIYEIDFTKENQEETKNDKATGENEKKIKKILPTKSIKERFGIPLFANESL</sequence>
<reference evidence="1 2" key="1">
    <citation type="journal article" date="2013" name="Curr. Biol.">
        <title>The Genome of the Foraminiferan Reticulomyxa filosa.</title>
        <authorList>
            <person name="Glockner G."/>
            <person name="Hulsmann N."/>
            <person name="Schleicher M."/>
            <person name="Noegel A.A."/>
            <person name="Eichinger L."/>
            <person name="Gallinger C."/>
            <person name="Pawlowski J."/>
            <person name="Sierra R."/>
            <person name="Euteneuer U."/>
            <person name="Pillet L."/>
            <person name="Moustafa A."/>
            <person name="Platzer M."/>
            <person name="Groth M."/>
            <person name="Szafranski K."/>
            <person name="Schliwa M."/>
        </authorList>
    </citation>
    <scope>NUCLEOTIDE SEQUENCE [LARGE SCALE GENOMIC DNA]</scope>
</reference>
<proteinExistence type="predicted"/>
<accession>X6LUB1</accession>
<dbReference type="EMBL" id="ASPP01029528">
    <property type="protein sequence ID" value="ETO04310.1"/>
    <property type="molecule type" value="Genomic_DNA"/>
</dbReference>
<dbReference type="Proteomes" id="UP000023152">
    <property type="component" value="Unassembled WGS sequence"/>
</dbReference>
<gene>
    <name evidence="1" type="ORF">RFI_33086</name>
</gene>
<feature type="non-terminal residue" evidence="1">
    <location>
        <position position="1"/>
    </location>
</feature>
<evidence type="ECO:0000313" key="1">
    <source>
        <dbReference type="EMBL" id="ETO04310.1"/>
    </source>
</evidence>
<evidence type="ECO:0000313" key="2">
    <source>
        <dbReference type="Proteomes" id="UP000023152"/>
    </source>
</evidence>
<organism evidence="1 2">
    <name type="scientific">Reticulomyxa filosa</name>
    <dbReference type="NCBI Taxonomy" id="46433"/>
    <lineage>
        <taxon>Eukaryota</taxon>
        <taxon>Sar</taxon>
        <taxon>Rhizaria</taxon>
        <taxon>Retaria</taxon>
        <taxon>Foraminifera</taxon>
        <taxon>Monothalamids</taxon>
        <taxon>Reticulomyxidae</taxon>
        <taxon>Reticulomyxa</taxon>
    </lineage>
</organism>
<name>X6LUB1_RETFI</name>
<dbReference type="AlphaFoldDB" id="X6LUB1"/>
<keyword evidence="2" id="KW-1185">Reference proteome</keyword>